<keyword evidence="1" id="KW-0472">Membrane</keyword>
<dbReference type="EMBL" id="JABANO010012370">
    <property type="protein sequence ID" value="KAF4741924.1"/>
    <property type="molecule type" value="Genomic_DNA"/>
</dbReference>
<reference evidence="2 3" key="1">
    <citation type="submission" date="2020-04" db="EMBL/GenBank/DDBJ databases">
        <title>Perkinsus olseni comparative genomics.</title>
        <authorList>
            <person name="Bogema D.R."/>
        </authorList>
    </citation>
    <scope>NUCLEOTIDE SEQUENCE [LARGE SCALE GENOMIC DNA]</scope>
    <source>
        <strain evidence="2 3">ATCC PRA-207</strain>
    </source>
</reference>
<comment type="caution">
    <text evidence="2">The sequence shown here is derived from an EMBL/GenBank/DDBJ whole genome shotgun (WGS) entry which is preliminary data.</text>
</comment>
<organism evidence="2 3">
    <name type="scientific">Perkinsus olseni</name>
    <name type="common">Perkinsus atlanticus</name>
    <dbReference type="NCBI Taxonomy" id="32597"/>
    <lineage>
        <taxon>Eukaryota</taxon>
        <taxon>Sar</taxon>
        <taxon>Alveolata</taxon>
        <taxon>Perkinsozoa</taxon>
        <taxon>Perkinsea</taxon>
        <taxon>Perkinsida</taxon>
        <taxon>Perkinsidae</taxon>
        <taxon>Perkinsus</taxon>
    </lineage>
</organism>
<sequence>MSLSDDWAKCYSSASANSHMKYLFFLVCIIPAIAALLQGEIVDGPVHGARHASVTLVRPVDRLQSAVEYSVAFAQLMEHPQLSVLSDSSVEFHSDFPPPGEVNAGKPSCGQWIESVIVEAHCGAWEQGG</sequence>
<keyword evidence="3" id="KW-1185">Reference proteome</keyword>
<proteinExistence type="predicted"/>
<feature type="non-terminal residue" evidence="2">
    <location>
        <position position="1"/>
    </location>
</feature>
<evidence type="ECO:0000313" key="3">
    <source>
        <dbReference type="Proteomes" id="UP000553632"/>
    </source>
</evidence>
<name>A0A7J6T9H2_PEROL</name>
<accession>A0A7J6T9H2</accession>
<keyword evidence="1" id="KW-1133">Transmembrane helix</keyword>
<feature type="non-terminal residue" evidence="2">
    <location>
        <position position="129"/>
    </location>
</feature>
<protein>
    <submittedName>
        <fullName evidence="2">Uncharacterized protein</fullName>
    </submittedName>
</protein>
<feature type="transmembrane region" description="Helical" evidence="1">
    <location>
        <begin position="20"/>
        <end position="37"/>
    </location>
</feature>
<evidence type="ECO:0000256" key="1">
    <source>
        <dbReference type="SAM" id="Phobius"/>
    </source>
</evidence>
<dbReference type="AlphaFoldDB" id="A0A7J6T9H2"/>
<evidence type="ECO:0000313" key="2">
    <source>
        <dbReference type="EMBL" id="KAF4741924.1"/>
    </source>
</evidence>
<keyword evidence="1" id="KW-0812">Transmembrane</keyword>
<gene>
    <name evidence="2" type="ORF">FOZ63_010836</name>
</gene>
<dbReference type="Proteomes" id="UP000553632">
    <property type="component" value="Unassembled WGS sequence"/>
</dbReference>